<dbReference type="SUPFAM" id="SSF50998">
    <property type="entry name" value="Quinoprotein alcohol dehydrogenase-like"/>
    <property type="match status" value="1"/>
</dbReference>
<dbReference type="PANTHER" id="PTHR10039">
    <property type="entry name" value="AMELOGENIN"/>
    <property type="match status" value="1"/>
</dbReference>
<dbReference type="SUPFAM" id="SSF50978">
    <property type="entry name" value="WD40 repeat-like"/>
    <property type="match status" value="1"/>
</dbReference>
<dbReference type="Gene3D" id="3.40.50.300">
    <property type="entry name" value="P-loop containing nucleotide triphosphate hydrolases"/>
    <property type="match status" value="1"/>
</dbReference>
<dbReference type="Proteomes" id="UP001437256">
    <property type="component" value="Unassembled WGS sequence"/>
</dbReference>
<dbReference type="InterPro" id="IPR027417">
    <property type="entry name" value="P-loop_NTPase"/>
</dbReference>
<dbReference type="Pfam" id="PF24883">
    <property type="entry name" value="NPHP3_N"/>
    <property type="match status" value="1"/>
</dbReference>
<organism evidence="4 5">
    <name type="scientific">Marasmius tenuissimus</name>
    <dbReference type="NCBI Taxonomy" id="585030"/>
    <lineage>
        <taxon>Eukaryota</taxon>
        <taxon>Fungi</taxon>
        <taxon>Dikarya</taxon>
        <taxon>Basidiomycota</taxon>
        <taxon>Agaricomycotina</taxon>
        <taxon>Agaricomycetes</taxon>
        <taxon>Agaricomycetidae</taxon>
        <taxon>Agaricales</taxon>
        <taxon>Marasmiineae</taxon>
        <taxon>Marasmiaceae</taxon>
        <taxon>Marasmius</taxon>
    </lineage>
</organism>
<dbReference type="PROSITE" id="PS50082">
    <property type="entry name" value="WD_REPEATS_2"/>
    <property type="match status" value="1"/>
</dbReference>
<dbReference type="Pfam" id="PF00400">
    <property type="entry name" value="WD40"/>
    <property type="match status" value="2"/>
</dbReference>
<protein>
    <recommendedName>
        <fullName evidence="3">Nephrocystin 3-like N-terminal domain-containing protein</fullName>
    </recommendedName>
</protein>
<keyword evidence="1" id="KW-0677">Repeat</keyword>
<dbReference type="InterPro" id="IPR015943">
    <property type="entry name" value="WD40/YVTN_repeat-like_dom_sf"/>
</dbReference>
<dbReference type="InterPro" id="IPR011047">
    <property type="entry name" value="Quinoprotein_ADH-like_sf"/>
</dbReference>
<evidence type="ECO:0000259" key="3">
    <source>
        <dbReference type="Pfam" id="PF24883"/>
    </source>
</evidence>
<dbReference type="InterPro" id="IPR036322">
    <property type="entry name" value="WD40_repeat_dom_sf"/>
</dbReference>
<comment type="caution">
    <text evidence="4">The sequence shown here is derived from an EMBL/GenBank/DDBJ whole genome shotgun (WGS) entry which is preliminary data.</text>
</comment>
<dbReference type="SUPFAM" id="SSF52540">
    <property type="entry name" value="P-loop containing nucleoside triphosphate hydrolases"/>
    <property type="match status" value="1"/>
</dbReference>
<evidence type="ECO:0000313" key="5">
    <source>
        <dbReference type="Proteomes" id="UP001437256"/>
    </source>
</evidence>
<sequence>MKSVKRVATLVRSYSTRSAKIQRPTSLGTQCTTYLFLLDILRVQTPPLSALDGKVVKEQGRMEYGNARENNDYRAVVDVLESVVRILDRVGDVIPCTPLKIVTAGLLELFGLYQKRADNVEKFAEFLRSMKDLEVLLQDFLRPDVKKHPDLRNRFEKLVVDFEGYQAEIKIRMEQQRSLVARAKRFLLVRQDARFLSDLAGKITGSVQNLMFGLAARTHGQVNQIDENVNTLLDLHLLERLRPIEEAAYNGRDRPQCQFGTRRLVLQELLEWARSRDSEQVCWLSGPPGSGKSAIACSFSQDLDQASETTILLCSFFFSEGDNILRLVPTLANQLAVRHPPFRPLLKRGIETHEGIGSGKFADQLDHLLFARLGTLFVRNSLPVVLVIDGLEQCPNKDEFDRANVFITELVARLPKAPYVKALFTCQPTTRLELPALGRTLAIGPGKFEVDDDIRRYFISRLKGFNTTHDQPKRQINISKAVQRANGSFFCASYMFELLRSNYEEFYALLNTAGDLVGLEAVEASYERLLLEALRAEGQTNQFHMYSFLLTIACLELAPPLSFRDASGLFEGEVGIGQLRIFFQRLSSVGIHMSGDDADGVVLFTDHVFKDFLLARAQAPPDPIVSTPLHHYRMGLDLFRYMCERLRRNVVRIPPMQPSKNVDYSHTIDPKLQYACRNWAYHLESGLTEIDTAEGVVSEVLDALSSFVHERLLYWIEVLALLRSIPVAVQSLKRAKNWMTSVKVIPSRYRDDLVPLFEATLSAIQTCRAVIEEYPCQVYESLLFPPTASTLATTYDHVQPFVAEVEERLMSQEIVTDSDVVICSLSPDNNHLATGHSDGMVRVWAIASGRLLSEARTPESEDDRGCTVHDAAFIDRRRVMTIILNSQSFYLEVAAWDITQNPARKEVSLEKESGATATQAPKLTLSATEQSIAVLVNGTVTIWDVETLKTTHRFQLRIDKLLALSSTHLVSEREVWTADNMEAIHRFSHDLASAAYNRSETILVVKAHNERISVHDAVTLTILRAFGLTHCDPKLLEPSSIRFSSDNHHFSVFGPSFVAVGKGQQPYEKVFFIPKPNRARVFDVHFSDDNLAFTVASAPNECGRIVIHGYALGPSKPCSLATAATFASNGNVVAIGYKNGTIAVYENPGHGHLLGRYKHSWPGERNKVVHLCFSPDGRHLASTASSGTTTVRRAISSALEPLLKLESSPRKTYLPLFAFSGDSRRGAGIFRLPFMLDDDLYVEVVALDAKSTIINLRIRSNALKTGIPESTDPPLSMALSGDGLVCAISFTNSILLCRNQHPYLSRDRKRTVEVPLEDVVTVRVPGAGSLSFTPDDRFITSTVGVLDANTLQLHNTSIPHDRCHFKEGWIMDVAGNKRSWIPVGKDLVFYASHRTQILMVTGGKLVHIRVRL</sequence>
<dbReference type="InterPro" id="IPR001680">
    <property type="entry name" value="WD40_rpt"/>
</dbReference>
<dbReference type="PANTHER" id="PTHR10039:SF14">
    <property type="entry name" value="NACHT DOMAIN-CONTAINING PROTEIN"/>
    <property type="match status" value="1"/>
</dbReference>
<feature type="domain" description="Nephrocystin 3-like N-terminal" evidence="3">
    <location>
        <begin position="267"/>
        <end position="425"/>
    </location>
</feature>
<evidence type="ECO:0000256" key="1">
    <source>
        <dbReference type="ARBA" id="ARBA00022737"/>
    </source>
</evidence>
<feature type="repeat" description="WD" evidence="2">
    <location>
        <begin position="824"/>
        <end position="854"/>
    </location>
</feature>
<dbReference type="SMART" id="SM00320">
    <property type="entry name" value="WD40"/>
    <property type="match status" value="3"/>
</dbReference>
<dbReference type="EMBL" id="JBBXMP010000046">
    <property type="protein sequence ID" value="KAL0065521.1"/>
    <property type="molecule type" value="Genomic_DNA"/>
</dbReference>
<reference evidence="4 5" key="1">
    <citation type="submission" date="2024-05" db="EMBL/GenBank/DDBJ databases">
        <title>A draft genome resource for the thread blight pathogen Marasmius tenuissimus strain MS-2.</title>
        <authorList>
            <person name="Yulfo-Soto G.E."/>
            <person name="Baruah I.K."/>
            <person name="Amoako-Attah I."/>
            <person name="Bukari Y."/>
            <person name="Meinhardt L.W."/>
            <person name="Bailey B.A."/>
            <person name="Cohen S.P."/>
        </authorList>
    </citation>
    <scope>NUCLEOTIDE SEQUENCE [LARGE SCALE GENOMIC DNA]</scope>
    <source>
        <strain evidence="4 5">MS-2</strain>
    </source>
</reference>
<gene>
    <name evidence="4" type="ORF">AAF712_007432</name>
</gene>
<proteinExistence type="predicted"/>
<dbReference type="Gene3D" id="2.130.10.10">
    <property type="entry name" value="YVTN repeat-like/Quinoprotein amine dehydrogenase"/>
    <property type="match status" value="2"/>
</dbReference>
<accession>A0ABR2ZWQ7</accession>
<name>A0ABR2ZWQ7_9AGAR</name>
<keyword evidence="5" id="KW-1185">Reference proteome</keyword>
<evidence type="ECO:0000256" key="2">
    <source>
        <dbReference type="PROSITE-ProRule" id="PRU00221"/>
    </source>
</evidence>
<evidence type="ECO:0000313" key="4">
    <source>
        <dbReference type="EMBL" id="KAL0065521.1"/>
    </source>
</evidence>
<keyword evidence="2" id="KW-0853">WD repeat</keyword>
<dbReference type="InterPro" id="IPR056884">
    <property type="entry name" value="NPHP3-like_N"/>
</dbReference>